<protein>
    <submittedName>
        <fullName evidence="7">Phytoene desaturase</fullName>
    </submittedName>
</protein>
<dbReference type="Gene3D" id="3.50.50.60">
    <property type="entry name" value="FAD/NAD(P)-binding domain"/>
    <property type="match status" value="2"/>
</dbReference>
<name>A0A4Q0AI58_9BACT</name>
<dbReference type="PANTHER" id="PTHR43734">
    <property type="entry name" value="PHYTOENE DESATURASE"/>
    <property type="match status" value="1"/>
</dbReference>
<dbReference type="SUPFAM" id="SSF51905">
    <property type="entry name" value="FAD/NAD(P)-binding domain"/>
    <property type="match status" value="1"/>
</dbReference>
<evidence type="ECO:0000256" key="5">
    <source>
        <dbReference type="SAM" id="Phobius"/>
    </source>
</evidence>
<comment type="similarity">
    <text evidence="4">Belongs to the carotenoid/retinoid oxidoreductase family.</text>
</comment>
<proteinExistence type="inferred from homology"/>
<dbReference type="NCBIfam" id="TIGR02734">
    <property type="entry name" value="crtI_fam"/>
    <property type="match status" value="1"/>
</dbReference>
<dbReference type="Proteomes" id="UP000289257">
    <property type="component" value="Unassembled WGS sequence"/>
</dbReference>
<reference evidence="7" key="1">
    <citation type="submission" date="2019-01" db="EMBL/GenBank/DDBJ databases">
        <title>Genomic signatures and co-occurrence patterns of the ultra-small Saccharimodia (Patescibacteria phylum) suggest a symbiotic lifestyle.</title>
        <authorList>
            <person name="Lemos L."/>
            <person name="Medeiros J."/>
            <person name="Andreote F."/>
            <person name="Fernandes G."/>
            <person name="Varani A."/>
            <person name="Oliveira G."/>
            <person name="Pylro V."/>
        </authorList>
    </citation>
    <scope>NUCLEOTIDE SEQUENCE [LARGE SCALE GENOMIC DNA]</scope>
    <source>
        <strain evidence="7">AMD02</strain>
    </source>
</reference>
<comment type="caution">
    <text evidence="7">The sequence shown here is derived from an EMBL/GenBank/DDBJ whole genome shotgun (WGS) entry which is preliminary data.</text>
</comment>
<keyword evidence="2 4" id="KW-0125">Carotenoid biosynthesis</keyword>
<feature type="transmembrane region" description="Helical" evidence="5">
    <location>
        <begin position="461"/>
        <end position="485"/>
    </location>
</feature>
<evidence type="ECO:0000256" key="3">
    <source>
        <dbReference type="ARBA" id="ARBA00023002"/>
    </source>
</evidence>
<dbReference type="AlphaFoldDB" id="A0A4Q0AI58"/>
<evidence type="ECO:0000313" key="8">
    <source>
        <dbReference type="Proteomes" id="UP000289257"/>
    </source>
</evidence>
<evidence type="ECO:0000256" key="2">
    <source>
        <dbReference type="ARBA" id="ARBA00022746"/>
    </source>
</evidence>
<keyword evidence="3 4" id="KW-0560">Oxidoreductase</keyword>
<organism evidence="7 8">
    <name type="scientific">Candidatus Microsaccharimonas sossegonensis</name>
    <dbReference type="NCBI Taxonomy" id="2506948"/>
    <lineage>
        <taxon>Bacteria</taxon>
        <taxon>Candidatus Saccharimonadota</taxon>
        <taxon>Candidatus Saccharimonadia</taxon>
        <taxon>Candidatus Saccharimonadales</taxon>
        <taxon>Candidatus Saccharimonadaceae</taxon>
        <taxon>Candidatus Microsaccharimonas</taxon>
    </lineage>
</organism>
<dbReference type="PRINTS" id="PR00419">
    <property type="entry name" value="ADXRDTASE"/>
</dbReference>
<dbReference type="InterPro" id="IPR036188">
    <property type="entry name" value="FAD/NAD-bd_sf"/>
</dbReference>
<evidence type="ECO:0000313" key="7">
    <source>
        <dbReference type="EMBL" id="RWZ78679.1"/>
    </source>
</evidence>
<evidence type="ECO:0000259" key="6">
    <source>
        <dbReference type="Pfam" id="PF01593"/>
    </source>
</evidence>
<accession>A0A4Q0AI58</accession>
<dbReference type="GO" id="GO:0016117">
    <property type="term" value="P:carotenoid biosynthetic process"/>
    <property type="evidence" value="ECO:0007669"/>
    <property type="project" value="UniProtKB-KW"/>
</dbReference>
<dbReference type="GO" id="GO:0016491">
    <property type="term" value="F:oxidoreductase activity"/>
    <property type="evidence" value="ECO:0007669"/>
    <property type="project" value="UniProtKB-KW"/>
</dbReference>
<dbReference type="InterPro" id="IPR002937">
    <property type="entry name" value="Amino_oxidase"/>
</dbReference>
<keyword evidence="5" id="KW-1133">Transmembrane helix</keyword>
<keyword evidence="5" id="KW-0472">Membrane</keyword>
<dbReference type="InterPro" id="IPR014105">
    <property type="entry name" value="Carotenoid/retinoid_OxRdtase"/>
</dbReference>
<gene>
    <name evidence="7" type="primary">crtI</name>
    <name evidence="7" type="ORF">EOT05_02945</name>
</gene>
<dbReference type="PANTHER" id="PTHR43734:SF1">
    <property type="entry name" value="PHYTOENE DESATURASE"/>
    <property type="match status" value="1"/>
</dbReference>
<feature type="domain" description="Amine oxidase" evidence="6">
    <location>
        <begin position="12"/>
        <end position="483"/>
    </location>
</feature>
<keyword evidence="5" id="KW-0812">Transmembrane</keyword>
<comment type="pathway">
    <text evidence="1 4">Carotenoid biosynthesis.</text>
</comment>
<dbReference type="EMBL" id="SCKX01000001">
    <property type="protein sequence ID" value="RWZ78679.1"/>
    <property type="molecule type" value="Genomic_DNA"/>
</dbReference>
<keyword evidence="8" id="KW-1185">Reference proteome</keyword>
<evidence type="ECO:0000256" key="4">
    <source>
        <dbReference type="RuleBase" id="RU362075"/>
    </source>
</evidence>
<evidence type="ECO:0000256" key="1">
    <source>
        <dbReference type="ARBA" id="ARBA00004829"/>
    </source>
</evidence>
<sequence>MTKKVVIIGAGIGGLAAANMLQKAGFDVHVYEKNDQLGGRAGQRTQKGFTFDTGPSWYLMPEVFKQYFQLFALDVNKELAIKKLTPAYKVFFENHQPITINGDLEKDMGQFEAIEKGAGAKLKAYVKEGDEIYQLAMRRFLYTNFSNSKDFLHREVVASTGRLTKLLLTSIHSHVKKFVTSKPLQQILEYPMVFLGTSPFKAPATYSLMSAIDFKEGVYYPARGMYSLITILVDIGKTLGVHYHLNSDVTAIIHDKKVATAVVVNKKHIAADIIISNADLHHTETKLLHQPARSYPESFWRKKEAGISALLLYIGVKGNLPQLRHHNLFFVEKWKENFKAMYDTKTIPDSASLYVSRTTATDPTTAPKGHENLFVLVPLPTGVHISKVGERKLADRFIEQIATSIAVPDLKKRIITLETFGPSDFMRTFNSWQGTALGMSHLLKQSAMWRIPNKSKKLQNLYYVGASTVPGIGLPMCLISAELVYKRIMNIKTGGPIQKVEKAR</sequence>
<dbReference type="Pfam" id="PF01593">
    <property type="entry name" value="Amino_oxidase"/>
    <property type="match status" value="1"/>
</dbReference>